<proteinExistence type="inferred from homology"/>
<evidence type="ECO:0000256" key="3">
    <source>
        <dbReference type="ARBA" id="ARBA00022692"/>
    </source>
</evidence>
<dbReference type="InterPro" id="IPR009621">
    <property type="entry name" value="UPF0239"/>
</dbReference>
<evidence type="ECO:0000256" key="1">
    <source>
        <dbReference type="ARBA" id="ARBA00004167"/>
    </source>
</evidence>
<evidence type="ECO:0000256" key="6">
    <source>
        <dbReference type="SAM" id="MobiDB-lite"/>
    </source>
</evidence>
<dbReference type="Proteomes" id="UP000762676">
    <property type="component" value="Unassembled WGS sequence"/>
</dbReference>
<reference evidence="8 9" key="1">
    <citation type="journal article" date="2021" name="Elife">
        <title>Chloroplast acquisition without the gene transfer in kleptoplastic sea slugs, Plakobranchus ocellatus.</title>
        <authorList>
            <person name="Maeda T."/>
            <person name="Takahashi S."/>
            <person name="Yoshida T."/>
            <person name="Shimamura S."/>
            <person name="Takaki Y."/>
            <person name="Nagai Y."/>
            <person name="Toyoda A."/>
            <person name="Suzuki Y."/>
            <person name="Arimoto A."/>
            <person name="Ishii H."/>
            <person name="Satoh N."/>
            <person name="Nishiyama T."/>
            <person name="Hasebe M."/>
            <person name="Maruyama T."/>
            <person name="Minagawa J."/>
            <person name="Obokata J."/>
            <person name="Shigenobu S."/>
        </authorList>
    </citation>
    <scope>NUCLEOTIDE SEQUENCE [LARGE SCALE GENOMIC DNA]</scope>
</reference>
<dbReference type="PANTHER" id="PTHR14409">
    <property type="entry name" value="MANNOSIDASE, BETA A, LYSOSOMAL-LIKE, MANBAL PROTEIN"/>
    <property type="match status" value="1"/>
</dbReference>
<dbReference type="AlphaFoldDB" id="A0AAV4FSW6"/>
<name>A0AAV4FSW6_9GAST</name>
<evidence type="ECO:0000313" key="9">
    <source>
        <dbReference type="Proteomes" id="UP000762676"/>
    </source>
</evidence>
<comment type="subcellular location">
    <subcellularLocation>
        <location evidence="1">Membrane</location>
        <topology evidence="1">Single-pass membrane protein</topology>
    </subcellularLocation>
</comment>
<sequence>MAIILEEPTFFENILNYALFAGAIFQLVCIFAAITISQSATEKEEEAAMKLQMSTAQQALHRKLPDSVSKRGKKEKKKHR</sequence>
<dbReference type="GO" id="GO:0016020">
    <property type="term" value="C:membrane"/>
    <property type="evidence" value="ECO:0007669"/>
    <property type="project" value="UniProtKB-SubCell"/>
</dbReference>
<keyword evidence="4 7" id="KW-1133">Transmembrane helix</keyword>
<accession>A0AAV4FSW6</accession>
<evidence type="ECO:0000256" key="2">
    <source>
        <dbReference type="ARBA" id="ARBA00006839"/>
    </source>
</evidence>
<organism evidence="8 9">
    <name type="scientific">Elysia marginata</name>
    <dbReference type="NCBI Taxonomy" id="1093978"/>
    <lineage>
        <taxon>Eukaryota</taxon>
        <taxon>Metazoa</taxon>
        <taxon>Spiralia</taxon>
        <taxon>Lophotrochozoa</taxon>
        <taxon>Mollusca</taxon>
        <taxon>Gastropoda</taxon>
        <taxon>Heterobranchia</taxon>
        <taxon>Euthyneura</taxon>
        <taxon>Panpulmonata</taxon>
        <taxon>Sacoglossa</taxon>
        <taxon>Placobranchoidea</taxon>
        <taxon>Plakobranchidae</taxon>
        <taxon>Elysia</taxon>
    </lineage>
</organism>
<comment type="similarity">
    <text evidence="2">Belongs to the UPF0239 family.</text>
</comment>
<evidence type="ECO:0000256" key="4">
    <source>
        <dbReference type="ARBA" id="ARBA00022989"/>
    </source>
</evidence>
<feature type="compositionally biased region" description="Basic residues" evidence="6">
    <location>
        <begin position="70"/>
        <end position="80"/>
    </location>
</feature>
<dbReference type="Pfam" id="PF06783">
    <property type="entry name" value="UPF0239"/>
    <property type="match status" value="1"/>
</dbReference>
<dbReference type="PANTHER" id="PTHR14409:SF0">
    <property type="entry name" value="PROTEIN MANBAL"/>
    <property type="match status" value="1"/>
</dbReference>
<keyword evidence="5 7" id="KW-0472">Membrane</keyword>
<feature type="region of interest" description="Disordered" evidence="6">
    <location>
        <begin position="51"/>
        <end position="80"/>
    </location>
</feature>
<evidence type="ECO:0000313" key="8">
    <source>
        <dbReference type="EMBL" id="GFR75775.1"/>
    </source>
</evidence>
<feature type="transmembrane region" description="Helical" evidence="7">
    <location>
        <begin position="14"/>
        <end position="36"/>
    </location>
</feature>
<keyword evidence="9" id="KW-1185">Reference proteome</keyword>
<evidence type="ECO:0000256" key="7">
    <source>
        <dbReference type="SAM" id="Phobius"/>
    </source>
</evidence>
<comment type="caution">
    <text evidence="8">The sequence shown here is derived from an EMBL/GenBank/DDBJ whole genome shotgun (WGS) entry which is preliminary data.</text>
</comment>
<evidence type="ECO:0000256" key="5">
    <source>
        <dbReference type="ARBA" id="ARBA00023136"/>
    </source>
</evidence>
<dbReference type="EMBL" id="BMAT01004554">
    <property type="protein sequence ID" value="GFR75775.1"/>
    <property type="molecule type" value="Genomic_DNA"/>
</dbReference>
<keyword evidence="3 7" id="KW-0812">Transmembrane</keyword>
<protein>
    <submittedName>
        <fullName evidence="8">Protein MANBAL</fullName>
    </submittedName>
</protein>
<gene>
    <name evidence="8" type="ORF">ElyMa_002197000</name>
</gene>